<dbReference type="Gene3D" id="3.30.65.10">
    <property type="entry name" value="Bacterial Topoisomerase I, domain 1"/>
    <property type="match status" value="1"/>
</dbReference>
<dbReference type="PROSITE" id="PS52039">
    <property type="entry name" value="TOPO_IA_2"/>
    <property type="match status" value="1"/>
</dbReference>
<dbReference type="AlphaFoldDB" id="A0A2W4ZEK3"/>
<dbReference type="Proteomes" id="UP000249557">
    <property type="component" value="Unassembled WGS sequence"/>
</dbReference>
<evidence type="ECO:0000313" key="4">
    <source>
        <dbReference type="EMBL" id="PZO79072.1"/>
    </source>
</evidence>
<dbReference type="InterPro" id="IPR025589">
    <property type="entry name" value="Toprim_C_rpt"/>
</dbReference>
<dbReference type="PANTHER" id="PTHR42785">
    <property type="entry name" value="DNA TOPOISOMERASE, TYPE IA, CORE"/>
    <property type="match status" value="1"/>
</dbReference>
<dbReference type="EMBL" id="QFNK01000367">
    <property type="protein sequence ID" value="PZO79072.1"/>
    <property type="molecule type" value="Genomic_DNA"/>
</dbReference>
<evidence type="ECO:0000259" key="3">
    <source>
        <dbReference type="PROSITE" id="PS52039"/>
    </source>
</evidence>
<dbReference type="GO" id="GO:0003917">
    <property type="term" value="F:DNA topoisomerase type I (single strand cut, ATP-independent) activity"/>
    <property type="evidence" value="ECO:0007669"/>
    <property type="project" value="InterPro"/>
</dbReference>
<organism evidence="4 5">
    <name type="scientific">Micavibrio aeruginosavorus</name>
    <dbReference type="NCBI Taxonomy" id="349221"/>
    <lineage>
        <taxon>Bacteria</taxon>
        <taxon>Pseudomonadati</taxon>
        <taxon>Bdellovibrionota</taxon>
        <taxon>Bdellovibrionia</taxon>
        <taxon>Bdellovibrionales</taxon>
        <taxon>Pseudobdellovibrionaceae</taxon>
        <taxon>Micavibrio</taxon>
    </lineage>
</organism>
<sequence>KKRFIPEDRGRLVTAFLQRFFTRYVDYDFTANLEEELDAIAGGHVEWKEALRQFWIDFNRVIGETKNLKISEVIDHLDEELGPHFFPRGEEDRKCPACSTGRLSLKFGKFGAFIGCINYPECKFTKPLEIAGGEDGDDKDAAAALANEPKILGTDPDTGRSVSLRRGPYGPYVQIDPPEESKDKPKRQGIPKGVDIAAMDLAAALKLLALPREVGTHPESGKKIEAGIGRFGPYLKHDGKFKSIPKDDDVMSIGMNRAVELLAQPVKETWRTKKKAEMLAKKEAEKAEKAAAKAAKKAPAKKAAAKKKPAAKKAAAKKAPAKKAPAKKSKSE</sequence>
<feature type="region of interest" description="Disordered" evidence="2">
    <location>
        <begin position="271"/>
        <end position="332"/>
    </location>
</feature>
<dbReference type="Pfam" id="PF01396">
    <property type="entry name" value="Zn_ribbon_Top1"/>
    <property type="match status" value="1"/>
</dbReference>
<protein>
    <submittedName>
        <fullName evidence="4">DNA topoisomerase I</fullName>
    </submittedName>
</protein>
<accession>A0A2W4ZEK3</accession>
<name>A0A2W4ZEK3_9BACT</name>
<dbReference type="InterPro" id="IPR013824">
    <property type="entry name" value="Topo_IA_cen_sub1"/>
</dbReference>
<dbReference type="GO" id="GO:0005694">
    <property type="term" value="C:chromosome"/>
    <property type="evidence" value="ECO:0007669"/>
    <property type="project" value="InterPro"/>
</dbReference>
<feature type="compositionally biased region" description="Basic and acidic residues" evidence="2">
    <location>
        <begin position="271"/>
        <end position="291"/>
    </location>
</feature>
<reference evidence="4 5" key="1">
    <citation type="submission" date="2017-08" db="EMBL/GenBank/DDBJ databases">
        <title>Infants hospitalized years apart are colonized by the same room-sourced microbial strains.</title>
        <authorList>
            <person name="Brooks B."/>
            <person name="Olm M.R."/>
            <person name="Firek B.A."/>
            <person name="Baker R."/>
            <person name="Thomas B.C."/>
            <person name="Morowitz M.J."/>
            <person name="Banfield J.F."/>
        </authorList>
    </citation>
    <scope>NUCLEOTIDE SEQUENCE [LARGE SCALE GENOMIC DNA]</scope>
    <source>
        <strain evidence="4">S2_018_000_R2_104</strain>
    </source>
</reference>
<dbReference type="InterPro" id="IPR023405">
    <property type="entry name" value="Topo_IA_core_domain"/>
</dbReference>
<dbReference type="InterPro" id="IPR000380">
    <property type="entry name" value="Topo_IA"/>
</dbReference>
<dbReference type="SUPFAM" id="SSF57783">
    <property type="entry name" value="Zinc beta-ribbon"/>
    <property type="match status" value="1"/>
</dbReference>
<dbReference type="Gene3D" id="1.10.460.10">
    <property type="entry name" value="Topoisomerase I, domain 2"/>
    <property type="match status" value="1"/>
</dbReference>
<feature type="non-terminal residue" evidence="4">
    <location>
        <position position="1"/>
    </location>
</feature>
<dbReference type="Pfam" id="PF13368">
    <property type="entry name" value="Toprim_C_rpt"/>
    <property type="match status" value="2"/>
</dbReference>
<dbReference type="GO" id="GO:0003677">
    <property type="term" value="F:DNA binding"/>
    <property type="evidence" value="ECO:0007669"/>
    <property type="project" value="InterPro"/>
</dbReference>
<evidence type="ECO:0000256" key="1">
    <source>
        <dbReference type="ARBA" id="ARBA00023235"/>
    </source>
</evidence>
<comment type="caution">
    <text evidence="4">The sequence shown here is derived from an EMBL/GenBank/DDBJ whole genome shotgun (WGS) entry which is preliminary data.</text>
</comment>
<proteinExistence type="predicted"/>
<dbReference type="InterPro" id="IPR013497">
    <property type="entry name" value="Topo_IA_cen"/>
</dbReference>
<dbReference type="GO" id="GO:0006265">
    <property type="term" value="P:DNA topological change"/>
    <property type="evidence" value="ECO:0007669"/>
    <property type="project" value="InterPro"/>
</dbReference>
<feature type="region of interest" description="Disordered" evidence="2">
    <location>
        <begin position="146"/>
        <end position="190"/>
    </location>
</feature>
<evidence type="ECO:0000313" key="5">
    <source>
        <dbReference type="Proteomes" id="UP000249557"/>
    </source>
</evidence>
<dbReference type="SUPFAM" id="SSF56712">
    <property type="entry name" value="Prokaryotic type I DNA topoisomerase"/>
    <property type="match status" value="1"/>
</dbReference>
<feature type="domain" description="Topo IA-type catalytic" evidence="3">
    <location>
        <begin position="1"/>
        <end position="62"/>
    </location>
</feature>
<dbReference type="InterPro" id="IPR013498">
    <property type="entry name" value="Topo_IA_Znf"/>
</dbReference>
<feature type="compositionally biased region" description="Basic residues" evidence="2">
    <location>
        <begin position="294"/>
        <end position="332"/>
    </location>
</feature>
<dbReference type="PANTHER" id="PTHR42785:SF1">
    <property type="entry name" value="DNA TOPOISOMERASE"/>
    <property type="match status" value="1"/>
</dbReference>
<keyword evidence="1 4" id="KW-0413">Isomerase</keyword>
<gene>
    <name evidence="4" type="ORF">DI626_11710</name>
</gene>
<evidence type="ECO:0000256" key="2">
    <source>
        <dbReference type="SAM" id="MobiDB-lite"/>
    </source>
</evidence>